<keyword evidence="4" id="KW-0493">Microtubule</keyword>
<dbReference type="Pfam" id="PF05622">
    <property type="entry name" value="HOOK"/>
    <property type="match status" value="1"/>
</dbReference>
<keyword evidence="9" id="KW-0732">Signal</keyword>
<evidence type="ECO:0008006" key="14">
    <source>
        <dbReference type="Google" id="ProtNLM"/>
    </source>
</evidence>
<dbReference type="GO" id="GO:0008017">
    <property type="term" value="F:microtubule binding"/>
    <property type="evidence" value="ECO:0007669"/>
    <property type="project" value="InterPro"/>
</dbReference>
<evidence type="ECO:0000256" key="7">
    <source>
        <dbReference type="SAM" id="Coils"/>
    </source>
</evidence>
<evidence type="ECO:0000256" key="8">
    <source>
        <dbReference type="SAM" id="MobiDB-lite"/>
    </source>
</evidence>
<accession>A0A3P8GKV3</accession>
<feature type="coiled-coil region" evidence="7">
    <location>
        <begin position="154"/>
        <end position="298"/>
    </location>
</feature>
<evidence type="ECO:0000259" key="10">
    <source>
        <dbReference type="Pfam" id="PF05622"/>
    </source>
</evidence>
<keyword evidence="13" id="KW-1185">Reference proteome</keyword>
<dbReference type="GO" id="GO:0005813">
    <property type="term" value="C:centrosome"/>
    <property type="evidence" value="ECO:0007669"/>
    <property type="project" value="TreeGrafter"/>
</dbReference>
<dbReference type="Gene3D" id="1.10.418.10">
    <property type="entry name" value="Calponin-like domain"/>
    <property type="match status" value="1"/>
</dbReference>
<dbReference type="OrthoDB" id="49395at2759"/>
<dbReference type="InterPro" id="IPR036872">
    <property type="entry name" value="CH_dom_sf"/>
</dbReference>
<dbReference type="PANTHER" id="PTHR18947">
    <property type="entry name" value="HOOK PROTEINS"/>
    <property type="match status" value="1"/>
</dbReference>
<feature type="domain" description="HOOK N-terminal" evidence="11">
    <location>
        <begin position="5"/>
        <end position="43"/>
    </location>
</feature>
<feature type="domain" description="Hook C-terminal" evidence="10">
    <location>
        <begin position="64"/>
        <end position="360"/>
    </location>
</feature>
<feature type="signal peptide" evidence="9">
    <location>
        <begin position="1"/>
        <end position="19"/>
    </location>
</feature>
<name>A0A3P8GKV3_9TREM</name>
<evidence type="ECO:0000313" key="12">
    <source>
        <dbReference type="EMBL" id="VDP78970.1"/>
    </source>
</evidence>
<dbReference type="GO" id="GO:0005874">
    <property type="term" value="C:microtubule"/>
    <property type="evidence" value="ECO:0007669"/>
    <property type="project" value="UniProtKB-KW"/>
</dbReference>
<sequence>MAAIHLLQLVLGCAVNCEAKETYIEAIMGMEESVQQSLMEAIQLLMKAVDQCKTLLTENAHLAQKCHELELELASLRDEKQLLQSENKKLRAEASVDHVNPDPVTGASLLGTSSISGDPVVTSLSPTVANVRIGQLQDQVSKLRSEVYRLETGKEEMEMKLTHAMSMNQELKQKCDQLAQRAEEAAHLKDELDIAREELATSAHLTAQMEQLRKRADEAVELRVRCAKLTEDNRVCVERLRELEQETRFSGNLRSQAETQRMQAADARLEATEATRRAEALDSELRKVREELTGTVREKMLLVTELNRLRACCEELQMCVNPTRGVEEEIVSLSSDANVQLSPAIQSQMMNLQEELSRLKTSLSTVEGHTCCVTDAVEPSPTHVHQGFQTETAHEPISHKIGVSPVPVQNGLPEETESVQSVDRELSSLRNQLSQKEQEMTAMEQKYRGYLWKAREVIRVLEREHRRLRDNSQSIHVPAGTTEPAAQEIDRLRSLLVEKEDIIEKLEVCAARPRSHIYFDVCQMLTITIGKTSQTRTLLLRYVTPTFVVGRLVFFVVRAQELYDACIVSD</sequence>
<dbReference type="GO" id="GO:0051959">
    <property type="term" value="F:dynein light intermediate chain binding"/>
    <property type="evidence" value="ECO:0007669"/>
    <property type="project" value="TreeGrafter"/>
</dbReference>
<dbReference type="Proteomes" id="UP000272942">
    <property type="component" value="Unassembled WGS sequence"/>
</dbReference>
<evidence type="ECO:0000256" key="6">
    <source>
        <dbReference type="ARBA" id="ARBA00023212"/>
    </source>
</evidence>
<feature type="region of interest" description="Disordered" evidence="8">
    <location>
        <begin position="408"/>
        <end position="427"/>
    </location>
</feature>
<dbReference type="SUPFAM" id="SSF116907">
    <property type="entry name" value="Hook domain"/>
    <property type="match status" value="1"/>
</dbReference>
<keyword evidence="6" id="KW-0206">Cytoskeleton</keyword>
<organism evidence="12 13">
    <name type="scientific">Echinostoma caproni</name>
    <dbReference type="NCBI Taxonomy" id="27848"/>
    <lineage>
        <taxon>Eukaryota</taxon>
        <taxon>Metazoa</taxon>
        <taxon>Spiralia</taxon>
        <taxon>Lophotrochozoa</taxon>
        <taxon>Platyhelminthes</taxon>
        <taxon>Trematoda</taxon>
        <taxon>Digenea</taxon>
        <taxon>Plagiorchiida</taxon>
        <taxon>Echinostomata</taxon>
        <taxon>Echinostomatoidea</taxon>
        <taxon>Echinostomatidae</taxon>
        <taxon>Echinostoma</taxon>
    </lineage>
</organism>
<dbReference type="Pfam" id="PF19047">
    <property type="entry name" value="HOOK_N"/>
    <property type="match status" value="1"/>
</dbReference>
<feature type="region of interest" description="Disordered" evidence="8">
    <location>
        <begin position="92"/>
        <end position="111"/>
    </location>
</feature>
<proteinExistence type="inferred from homology"/>
<dbReference type="PANTHER" id="PTHR18947:SF39">
    <property type="entry name" value="PROTEIN HOOK"/>
    <property type="match status" value="1"/>
</dbReference>
<evidence type="ECO:0000259" key="11">
    <source>
        <dbReference type="Pfam" id="PF19047"/>
    </source>
</evidence>
<keyword evidence="3" id="KW-0963">Cytoplasm</keyword>
<evidence type="ECO:0000313" key="13">
    <source>
        <dbReference type="Proteomes" id="UP000272942"/>
    </source>
</evidence>
<gene>
    <name evidence="12" type="ORF">ECPE_LOCUS6653</name>
</gene>
<evidence type="ECO:0000256" key="5">
    <source>
        <dbReference type="ARBA" id="ARBA00023054"/>
    </source>
</evidence>
<dbReference type="EMBL" id="UZAN01043672">
    <property type="protein sequence ID" value="VDP78970.1"/>
    <property type="molecule type" value="Genomic_DNA"/>
</dbReference>
<evidence type="ECO:0000256" key="1">
    <source>
        <dbReference type="ARBA" id="ARBA00004245"/>
    </source>
</evidence>
<dbReference type="InterPro" id="IPR008636">
    <property type="entry name" value="Hook_C"/>
</dbReference>
<evidence type="ECO:0000256" key="4">
    <source>
        <dbReference type="ARBA" id="ARBA00022701"/>
    </source>
</evidence>
<comment type="subcellular location">
    <subcellularLocation>
        <location evidence="1">Cytoplasm</location>
        <location evidence="1">Cytoskeleton</location>
    </subcellularLocation>
</comment>
<dbReference type="InterPro" id="IPR043936">
    <property type="entry name" value="HOOK_N"/>
</dbReference>
<feature type="chain" id="PRO_5018266155" description="Hook C-terminal domain-containing protein" evidence="9">
    <location>
        <begin position="20"/>
        <end position="570"/>
    </location>
</feature>
<dbReference type="GO" id="GO:0005737">
    <property type="term" value="C:cytoplasm"/>
    <property type="evidence" value="ECO:0007669"/>
    <property type="project" value="TreeGrafter"/>
</dbReference>
<evidence type="ECO:0000256" key="3">
    <source>
        <dbReference type="ARBA" id="ARBA00022490"/>
    </source>
</evidence>
<dbReference type="GO" id="GO:0031122">
    <property type="term" value="P:cytoplasmic microtubule organization"/>
    <property type="evidence" value="ECO:0007669"/>
    <property type="project" value="InterPro"/>
</dbReference>
<comment type="similarity">
    <text evidence="2">Belongs to the hook family.</text>
</comment>
<protein>
    <recommendedName>
        <fullName evidence="14">Hook C-terminal domain-containing protein</fullName>
    </recommendedName>
</protein>
<dbReference type="AlphaFoldDB" id="A0A3P8GKV3"/>
<evidence type="ECO:0000256" key="2">
    <source>
        <dbReference type="ARBA" id="ARBA00006946"/>
    </source>
</evidence>
<reference evidence="12 13" key="1">
    <citation type="submission" date="2018-11" db="EMBL/GenBank/DDBJ databases">
        <authorList>
            <consortium name="Pathogen Informatics"/>
        </authorList>
    </citation>
    <scope>NUCLEOTIDE SEQUENCE [LARGE SCALE GENOMIC DNA]</scope>
    <source>
        <strain evidence="12 13">Egypt</strain>
    </source>
</reference>
<keyword evidence="5 7" id="KW-0175">Coiled coil</keyword>
<evidence type="ECO:0000256" key="9">
    <source>
        <dbReference type="SAM" id="SignalP"/>
    </source>
</evidence>
<dbReference type="GO" id="GO:0030705">
    <property type="term" value="P:cytoskeleton-dependent intracellular transport"/>
    <property type="evidence" value="ECO:0007669"/>
    <property type="project" value="InterPro"/>
</dbReference>